<accession>A0AA39MX12</accession>
<gene>
    <name evidence="2" type="ORF">EV421DRAFT_1732631</name>
</gene>
<protein>
    <submittedName>
        <fullName evidence="2">Uncharacterized protein</fullName>
    </submittedName>
</protein>
<organism evidence="2 3">
    <name type="scientific">Armillaria borealis</name>
    <dbReference type="NCBI Taxonomy" id="47425"/>
    <lineage>
        <taxon>Eukaryota</taxon>
        <taxon>Fungi</taxon>
        <taxon>Dikarya</taxon>
        <taxon>Basidiomycota</taxon>
        <taxon>Agaricomycotina</taxon>
        <taxon>Agaricomycetes</taxon>
        <taxon>Agaricomycetidae</taxon>
        <taxon>Agaricales</taxon>
        <taxon>Marasmiineae</taxon>
        <taxon>Physalacriaceae</taxon>
        <taxon>Armillaria</taxon>
    </lineage>
</organism>
<evidence type="ECO:0000313" key="2">
    <source>
        <dbReference type="EMBL" id="KAK0449358.1"/>
    </source>
</evidence>
<dbReference type="EMBL" id="JAUEPT010000008">
    <property type="protein sequence ID" value="KAK0449358.1"/>
    <property type="molecule type" value="Genomic_DNA"/>
</dbReference>
<evidence type="ECO:0000256" key="1">
    <source>
        <dbReference type="SAM" id="MobiDB-lite"/>
    </source>
</evidence>
<sequence>MVNPGAFHGKRKLFLMGEREDYAMAVKEDRAAEQLANVTHWYFKHFPISIPDNVKPTDEELSKIDDDVPDPEPTVPDKSSLDPSEYQKQLQVVKVEGEELLYKIKQIRHWLWYQYSKMHNLSAKESGKDNPYRIMLYRLVRLSVLKPCKAQAFSLWVKVNSAMVQKAWDEESKKRAVPPGKRAAKLNTFKSKLFKLELKETQDEWSVTAEEEHEEAVKEYNEKMESPVSKDPAEIQRCLENLSSMVQLFIEMIMEATGCPGDVHCWRPSAGRQSFHAGKTLGIVKQSVLATEHIWFQCLETFLREFASDEQGITHDCVEGPMFNSDGKQGNGSVLPSKLPTVPLASATKTLMSNGPVPPSNLPAPVAIAPMPIQPANPPIASDGGSDQNAEEAGQNEIISNNNLSIVQKPKSSALGMSGLLKSTLGKKWTREDNGVEPCPLKKGKKNRCKALPVGEILKSNKALPLPSCAEKDKMMHGVTEALPYIAPWWAVNGLVTLTHEMTPQEFSCLIDLWIQYEKKESFKESAKFGAYQCPQAIHDWIARGRSPKFCLQSVPKGVDPVKEFDSKFWAWWSSLQLKSHPRIDGLLEMGEDGRPLRGVDNDWGLLKCPGANGWLSVIAGLCFWAWTVKGMKKDGHREKAAALRAHESWVYAVEDVKWVLGHLM</sequence>
<evidence type="ECO:0000313" key="3">
    <source>
        <dbReference type="Proteomes" id="UP001175226"/>
    </source>
</evidence>
<feature type="region of interest" description="Disordered" evidence="1">
    <location>
        <begin position="58"/>
        <end position="83"/>
    </location>
</feature>
<dbReference type="Proteomes" id="UP001175226">
    <property type="component" value="Unassembled WGS sequence"/>
</dbReference>
<dbReference type="AlphaFoldDB" id="A0AA39MX12"/>
<proteinExistence type="predicted"/>
<name>A0AA39MX12_9AGAR</name>
<reference evidence="2" key="1">
    <citation type="submission" date="2023-06" db="EMBL/GenBank/DDBJ databases">
        <authorList>
            <consortium name="Lawrence Berkeley National Laboratory"/>
            <person name="Ahrendt S."/>
            <person name="Sahu N."/>
            <person name="Indic B."/>
            <person name="Wong-Bajracharya J."/>
            <person name="Merenyi Z."/>
            <person name="Ke H.-M."/>
            <person name="Monk M."/>
            <person name="Kocsube S."/>
            <person name="Drula E."/>
            <person name="Lipzen A."/>
            <person name="Balint B."/>
            <person name="Henrissat B."/>
            <person name="Andreopoulos B."/>
            <person name="Martin F.M."/>
            <person name="Harder C.B."/>
            <person name="Rigling D."/>
            <person name="Ford K.L."/>
            <person name="Foster G.D."/>
            <person name="Pangilinan J."/>
            <person name="Papanicolaou A."/>
            <person name="Barry K."/>
            <person name="LaButti K."/>
            <person name="Viragh M."/>
            <person name="Koriabine M."/>
            <person name="Yan M."/>
            <person name="Riley R."/>
            <person name="Champramary S."/>
            <person name="Plett K.L."/>
            <person name="Tsai I.J."/>
            <person name="Slot J."/>
            <person name="Sipos G."/>
            <person name="Plett J."/>
            <person name="Nagy L.G."/>
            <person name="Grigoriev I.V."/>
        </authorList>
    </citation>
    <scope>NUCLEOTIDE SEQUENCE</scope>
    <source>
        <strain evidence="2">FPL87.14</strain>
    </source>
</reference>
<comment type="caution">
    <text evidence="2">The sequence shown here is derived from an EMBL/GenBank/DDBJ whole genome shotgun (WGS) entry which is preliminary data.</text>
</comment>
<keyword evidence="3" id="KW-1185">Reference proteome</keyword>